<organism evidence="1 2">
    <name type="scientific">Hyaloperonospora arabidopsidis (strain Emoy2)</name>
    <name type="common">Downy mildew agent</name>
    <name type="synonym">Peronospora arabidopsidis</name>
    <dbReference type="NCBI Taxonomy" id="559515"/>
    <lineage>
        <taxon>Eukaryota</taxon>
        <taxon>Sar</taxon>
        <taxon>Stramenopiles</taxon>
        <taxon>Oomycota</taxon>
        <taxon>Peronosporomycetes</taxon>
        <taxon>Peronosporales</taxon>
        <taxon>Peronosporaceae</taxon>
        <taxon>Hyaloperonospora</taxon>
    </lineage>
</organism>
<reference evidence="2" key="1">
    <citation type="journal article" date="2010" name="Science">
        <title>Signatures of adaptation to obligate biotrophy in the Hyaloperonospora arabidopsidis genome.</title>
        <authorList>
            <person name="Baxter L."/>
            <person name="Tripathy S."/>
            <person name="Ishaque N."/>
            <person name="Boot N."/>
            <person name="Cabral A."/>
            <person name="Kemen E."/>
            <person name="Thines M."/>
            <person name="Ah-Fong A."/>
            <person name="Anderson R."/>
            <person name="Badejoko W."/>
            <person name="Bittner-Eddy P."/>
            <person name="Boore J.L."/>
            <person name="Chibucos M.C."/>
            <person name="Coates M."/>
            <person name="Dehal P."/>
            <person name="Delehaunty K."/>
            <person name="Dong S."/>
            <person name="Downton P."/>
            <person name="Dumas B."/>
            <person name="Fabro G."/>
            <person name="Fronick C."/>
            <person name="Fuerstenberg S.I."/>
            <person name="Fulton L."/>
            <person name="Gaulin E."/>
            <person name="Govers F."/>
            <person name="Hughes L."/>
            <person name="Humphray S."/>
            <person name="Jiang R.H."/>
            <person name="Judelson H."/>
            <person name="Kamoun S."/>
            <person name="Kyung K."/>
            <person name="Meijer H."/>
            <person name="Minx P."/>
            <person name="Morris P."/>
            <person name="Nelson J."/>
            <person name="Phuntumart V."/>
            <person name="Qutob D."/>
            <person name="Rehmany A."/>
            <person name="Rougon-Cardoso A."/>
            <person name="Ryden P."/>
            <person name="Torto-Alalibo T."/>
            <person name="Studholme D."/>
            <person name="Wang Y."/>
            <person name="Win J."/>
            <person name="Wood J."/>
            <person name="Clifton S.W."/>
            <person name="Rogers J."/>
            <person name="Van den Ackerveken G."/>
            <person name="Jones J.D."/>
            <person name="McDowell J.M."/>
            <person name="Beynon J."/>
            <person name="Tyler B.M."/>
        </authorList>
    </citation>
    <scope>NUCLEOTIDE SEQUENCE [LARGE SCALE GENOMIC DNA]</scope>
    <source>
        <strain evidence="2">Emoy2</strain>
    </source>
</reference>
<dbReference type="VEuPathDB" id="FungiDB:HpaG810404"/>
<proteinExistence type="predicted"/>
<evidence type="ECO:0000313" key="2">
    <source>
        <dbReference type="Proteomes" id="UP000011713"/>
    </source>
</evidence>
<accession>M4BV63</accession>
<dbReference type="EMBL" id="JH597967">
    <property type="status" value="NOT_ANNOTATED_CDS"/>
    <property type="molecule type" value="Genomic_DNA"/>
</dbReference>
<dbReference type="AlphaFoldDB" id="M4BV63"/>
<name>M4BV63_HYAAE</name>
<protein>
    <submittedName>
        <fullName evidence="1">Uncharacterized protein</fullName>
    </submittedName>
</protein>
<reference evidence="1" key="2">
    <citation type="submission" date="2015-06" db="UniProtKB">
        <authorList>
            <consortium name="EnsemblProtists"/>
        </authorList>
    </citation>
    <scope>IDENTIFICATION</scope>
    <source>
        <strain evidence="1">Emoy2</strain>
    </source>
</reference>
<dbReference type="EnsemblProtists" id="HpaT810404">
    <property type="protein sequence ID" value="HpaP810404"/>
    <property type="gene ID" value="HpaG810404"/>
</dbReference>
<sequence>MGLLRHRMRLVILNDKAQNITQQLRASLPTICRGWIPSPPDEVTRPMSLHIAVVQQVFHEEALDTARINQWMRRRRKHVLRRVCRFSLILWASSRAQRVSCARTSSTRGAYVWTWSTM</sequence>
<dbReference type="HOGENOM" id="CLU_167900_0_0_1"/>
<evidence type="ECO:0000313" key="1">
    <source>
        <dbReference type="EnsemblProtists" id="HpaP810404"/>
    </source>
</evidence>
<dbReference type="Proteomes" id="UP000011713">
    <property type="component" value="Unassembled WGS sequence"/>
</dbReference>
<keyword evidence="2" id="KW-1185">Reference proteome</keyword>
<dbReference type="InParanoid" id="M4BV63"/>